<evidence type="ECO:0000256" key="1">
    <source>
        <dbReference type="SAM" id="MobiDB-lite"/>
    </source>
</evidence>
<proteinExistence type="predicted"/>
<feature type="non-terminal residue" evidence="2">
    <location>
        <position position="1"/>
    </location>
</feature>
<comment type="caution">
    <text evidence="2">The sequence shown here is derived from an EMBL/GenBank/DDBJ whole genome shotgun (WGS) entry which is preliminary data.</text>
</comment>
<dbReference type="PANTHER" id="PTHR36398:SF1">
    <property type="entry name" value="PLASMA MEMBRANE FUSION PROTEIN"/>
    <property type="match status" value="1"/>
</dbReference>
<evidence type="ECO:0000313" key="2">
    <source>
        <dbReference type="EMBL" id="KAG0566522.1"/>
    </source>
</evidence>
<gene>
    <name evidence="2" type="ORF">KC19_7G069800</name>
</gene>
<keyword evidence="3" id="KW-1185">Reference proteome</keyword>
<dbReference type="PANTHER" id="PTHR36398">
    <property type="entry name" value="PLASMA MEMBRANE FUSION PROTEIN"/>
    <property type="match status" value="1"/>
</dbReference>
<evidence type="ECO:0000313" key="3">
    <source>
        <dbReference type="Proteomes" id="UP000822688"/>
    </source>
</evidence>
<dbReference type="Proteomes" id="UP000822688">
    <property type="component" value="Chromosome 7"/>
</dbReference>
<sequence length="309" mass="32317">PALRRRSCCCGVAVRLRDRSKRRHSQTASQPAIMAAAFTPLLAPPAFRPAPLRLAFSSARASLQQAPATSVAAASLADAPVCVTGGTGGAVSLESEPLLGTGRDEGGSQEGGEQSWSRRGVMGAAALAMVASFGSLSCEPAQAFEFSLGISGPKEWLRGQKRKTAQFLLNPIEASRNRLSSAVLLLSSAEGSSFENYEEAGRLVKVAARDCTPSEAGSILDFQTRTGVEVCTFKLVLKNASSLLPDDDPVKLNAVAALDDLIRSFIAVDTLLTSGGASAATQRDDVMGALKQTMVALDTFQQGVQNCLD</sequence>
<protein>
    <submittedName>
        <fullName evidence="2">Uncharacterized protein</fullName>
    </submittedName>
</protein>
<dbReference type="GO" id="GO:0009507">
    <property type="term" value="C:chloroplast"/>
    <property type="evidence" value="ECO:0007669"/>
    <property type="project" value="TreeGrafter"/>
</dbReference>
<accession>A0A8T0HBN5</accession>
<dbReference type="AlphaFoldDB" id="A0A8T0HBN5"/>
<reference evidence="2" key="1">
    <citation type="submission" date="2020-06" db="EMBL/GenBank/DDBJ databases">
        <title>WGS assembly of Ceratodon purpureus strain R40.</title>
        <authorList>
            <person name="Carey S.B."/>
            <person name="Jenkins J."/>
            <person name="Shu S."/>
            <person name="Lovell J.T."/>
            <person name="Sreedasyam A."/>
            <person name="Maumus F."/>
            <person name="Tiley G.P."/>
            <person name="Fernandez-Pozo N."/>
            <person name="Barry K."/>
            <person name="Chen C."/>
            <person name="Wang M."/>
            <person name="Lipzen A."/>
            <person name="Daum C."/>
            <person name="Saski C.A."/>
            <person name="Payton A.C."/>
            <person name="Mcbreen J.C."/>
            <person name="Conrad R.E."/>
            <person name="Kollar L.M."/>
            <person name="Olsson S."/>
            <person name="Huttunen S."/>
            <person name="Landis J.B."/>
            <person name="Wickett N.J."/>
            <person name="Johnson M.G."/>
            <person name="Rensing S.A."/>
            <person name="Grimwood J."/>
            <person name="Schmutz J."/>
            <person name="Mcdaniel S.F."/>
        </authorList>
    </citation>
    <scope>NUCLEOTIDE SEQUENCE</scope>
    <source>
        <strain evidence="2">R40</strain>
    </source>
</reference>
<feature type="non-terminal residue" evidence="2">
    <location>
        <position position="309"/>
    </location>
</feature>
<dbReference type="EMBL" id="CM026428">
    <property type="protein sequence ID" value="KAG0566522.1"/>
    <property type="molecule type" value="Genomic_DNA"/>
</dbReference>
<organism evidence="2 3">
    <name type="scientific">Ceratodon purpureus</name>
    <name type="common">Fire moss</name>
    <name type="synonym">Dicranum purpureum</name>
    <dbReference type="NCBI Taxonomy" id="3225"/>
    <lineage>
        <taxon>Eukaryota</taxon>
        <taxon>Viridiplantae</taxon>
        <taxon>Streptophyta</taxon>
        <taxon>Embryophyta</taxon>
        <taxon>Bryophyta</taxon>
        <taxon>Bryophytina</taxon>
        <taxon>Bryopsida</taxon>
        <taxon>Dicranidae</taxon>
        <taxon>Pseudoditrichales</taxon>
        <taxon>Ditrichaceae</taxon>
        <taxon>Ceratodon</taxon>
    </lineage>
</organism>
<feature type="region of interest" description="Disordered" evidence="1">
    <location>
        <begin position="93"/>
        <end position="116"/>
    </location>
</feature>
<name>A0A8T0HBN5_CERPU</name>